<proteinExistence type="inferred from homology"/>
<reference evidence="15" key="1">
    <citation type="submission" date="2020-07" db="EMBL/GenBank/DDBJ databases">
        <title>Huge and variable diversity of episymbiotic CPR bacteria and DPANN archaea in groundwater ecosystems.</title>
        <authorList>
            <person name="He C.Y."/>
            <person name="Keren R."/>
            <person name="Whittaker M."/>
            <person name="Farag I.F."/>
            <person name="Doudna J."/>
            <person name="Cate J.H.D."/>
            <person name="Banfield J.F."/>
        </authorList>
    </citation>
    <scope>NUCLEOTIDE SEQUENCE</scope>
    <source>
        <strain evidence="15">NC_groundwater_17_Pr7_B-0.1um_64_12</strain>
    </source>
</reference>
<evidence type="ECO:0000259" key="14">
    <source>
        <dbReference type="PROSITE" id="PS51352"/>
    </source>
</evidence>
<comment type="function">
    <text evidence="1">Thiol-specific peroxidase that catalyzes the reduction of hydrogen peroxide and organic hydroperoxides to water and alcohols, respectively. Plays a role in cell protection against oxidative stress by detoxifying peroxides and as sensor of hydrogen peroxide-mediated signaling events.</text>
</comment>
<comment type="catalytic activity">
    <reaction evidence="12">
        <text>a hydroperoxide + [thioredoxin]-dithiol = an alcohol + [thioredoxin]-disulfide + H2O</text>
        <dbReference type="Rhea" id="RHEA:62620"/>
        <dbReference type="Rhea" id="RHEA-COMP:10698"/>
        <dbReference type="Rhea" id="RHEA-COMP:10700"/>
        <dbReference type="ChEBI" id="CHEBI:15377"/>
        <dbReference type="ChEBI" id="CHEBI:29950"/>
        <dbReference type="ChEBI" id="CHEBI:30879"/>
        <dbReference type="ChEBI" id="CHEBI:35924"/>
        <dbReference type="ChEBI" id="CHEBI:50058"/>
        <dbReference type="EC" id="1.11.1.24"/>
    </reaction>
</comment>
<dbReference type="InterPro" id="IPR013766">
    <property type="entry name" value="Thioredoxin_domain"/>
</dbReference>
<dbReference type="EC" id="1.11.1.24" evidence="3"/>
<evidence type="ECO:0000256" key="5">
    <source>
        <dbReference type="ARBA" id="ARBA00022862"/>
    </source>
</evidence>
<dbReference type="PANTHER" id="PTHR42801:SF4">
    <property type="entry name" value="AHPC_TSA FAMILY PROTEIN"/>
    <property type="match status" value="1"/>
</dbReference>
<dbReference type="Gene3D" id="3.40.30.10">
    <property type="entry name" value="Glutaredoxin"/>
    <property type="match status" value="1"/>
</dbReference>
<evidence type="ECO:0000256" key="13">
    <source>
        <dbReference type="PIRSR" id="PIRSR000239-1"/>
    </source>
</evidence>
<evidence type="ECO:0000256" key="10">
    <source>
        <dbReference type="ARBA" id="ARBA00038489"/>
    </source>
</evidence>
<dbReference type="GO" id="GO:0034599">
    <property type="term" value="P:cellular response to oxidative stress"/>
    <property type="evidence" value="ECO:0007669"/>
    <property type="project" value="TreeGrafter"/>
</dbReference>
<dbReference type="CDD" id="cd03017">
    <property type="entry name" value="PRX_BCP"/>
    <property type="match status" value="1"/>
</dbReference>
<dbReference type="AlphaFoldDB" id="A0A931PVQ6"/>
<accession>A0A931PVQ6</accession>
<keyword evidence="8" id="KW-0676">Redox-active center</keyword>
<evidence type="ECO:0000256" key="3">
    <source>
        <dbReference type="ARBA" id="ARBA00013017"/>
    </source>
</evidence>
<dbReference type="GO" id="GO:0008379">
    <property type="term" value="F:thioredoxin peroxidase activity"/>
    <property type="evidence" value="ECO:0007669"/>
    <property type="project" value="TreeGrafter"/>
</dbReference>
<evidence type="ECO:0000256" key="7">
    <source>
        <dbReference type="ARBA" id="ARBA00023157"/>
    </source>
</evidence>
<evidence type="ECO:0000256" key="11">
    <source>
        <dbReference type="ARBA" id="ARBA00041373"/>
    </source>
</evidence>
<protein>
    <recommendedName>
        <fullName evidence="3">thioredoxin-dependent peroxiredoxin</fullName>
        <ecNumber evidence="3">1.11.1.24</ecNumber>
    </recommendedName>
    <alternativeName>
        <fullName evidence="11">Bacterioferritin comigratory protein</fullName>
    </alternativeName>
    <alternativeName>
        <fullName evidence="9">Thioredoxin peroxidase</fullName>
    </alternativeName>
</protein>
<keyword evidence="7" id="KW-1015">Disulfide bond</keyword>
<feature type="domain" description="Thioredoxin" evidence="14">
    <location>
        <begin position="2"/>
        <end position="153"/>
    </location>
</feature>
<keyword evidence="5" id="KW-0049">Antioxidant</keyword>
<organism evidence="15 16">
    <name type="scientific">Fimbriimonas ginsengisoli</name>
    <dbReference type="NCBI Taxonomy" id="1005039"/>
    <lineage>
        <taxon>Bacteria</taxon>
        <taxon>Bacillati</taxon>
        <taxon>Armatimonadota</taxon>
        <taxon>Fimbriimonadia</taxon>
        <taxon>Fimbriimonadales</taxon>
        <taxon>Fimbriimonadaceae</taxon>
        <taxon>Fimbriimonas</taxon>
    </lineage>
</organism>
<evidence type="ECO:0000256" key="1">
    <source>
        <dbReference type="ARBA" id="ARBA00003330"/>
    </source>
</evidence>
<dbReference type="InterPro" id="IPR000866">
    <property type="entry name" value="AhpC/TSA"/>
</dbReference>
<evidence type="ECO:0000256" key="6">
    <source>
        <dbReference type="ARBA" id="ARBA00023002"/>
    </source>
</evidence>
<comment type="similarity">
    <text evidence="10">Belongs to the peroxiredoxin family. BCP/PrxQ subfamily.</text>
</comment>
<sequence>MLEIRSAFPSFSLVDQEERLVRLADLKGRPAVIYFYPKDDTPGCTAEACDFRDRMQTFEGVSVLGVSPDTAASHRKFAAKFGLTFPLLADTGHLLAEACGVWVEKSLYGRTYMGVERTTFLLDPDGLVARIWRKVKPEGHAAEVAEALREIESPA</sequence>
<dbReference type="PROSITE" id="PS51352">
    <property type="entry name" value="THIOREDOXIN_2"/>
    <property type="match status" value="1"/>
</dbReference>
<dbReference type="PIRSF" id="PIRSF000239">
    <property type="entry name" value="AHPC"/>
    <property type="match status" value="1"/>
</dbReference>
<keyword evidence="4" id="KW-0575">Peroxidase</keyword>
<feature type="active site" description="Cysteine sulfenic acid (-SOH) intermediate; for peroxidase activity" evidence="13">
    <location>
        <position position="44"/>
    </location>
</feature>
<evidence type="ECO:0000256" key="9">
    <source>
        <dbReference type="ARBA" id="ARBA00032824"/>
    </source>
</evidence>
<evidence type="ECO:0000256" key="12">
    <source>
        <dbReference type="ARBA" id="ARBA00049091"/>
    </source>
</evidence>
<evidence type="ECO:0000256" key="2">
    <source>
        <dbReference type="ARBA" id="ARBA00011245"/>
    </source>
</evidence>
<gene>
    <name evidence="15" type="ORF">HYR64_01855</name>
</gene>
<comment type="caution">
    <text evidence="15">The sequence shown here is derived from an EMBL/GenBank/DDBJ whole genome shotgun (WGS) entry which is preliminary data.</text>
</comment>
<evidence type="ECO:0000313" key="15">
    <source>
        <dbReference type="EMBL" id="MBI1755836.1"/>
    </source>
</evidence>
<dbReference type="EMBL" id="JACOSL010000013">
    <property type="protein sequence ID" value="MBI1755836.1"/>
    <property type="molecule type" value="Genomic_DNA"/>
</dbReference>
<comment type="subunit">
    <text evidence="2">Monomer.</text>
</comment>
<dbReference type="Pfam" id="PF00578">
    <property type="entry name" value="AhpC-TSA"/>
    <property type="match status" value="1"/>
</dbReference>
<evidence type="ECO:0000313" key="16">
    <source>
        <dbReference type="Proteomes" id="UP000727962"/>
    </source>
</evidence>
<dbReference type="PANTHER" id="PTHR42801">
    <property type="entry name" value="THIOREDOXIN-DEPENDENT PEROXIDE REDUCTASE"/>
    <property type="match status" value="1"/>
</dbReference>
<evidence type="ECO:0000256" key="4">
    <source>
        <dbReference type="ARBA" id="ARBA00022559"/>
    </source>
</evidence>
<dbReference type="InterPro" id="IPR024706">
    <property type="entry name" value="Peroxiredoxin_AhpC-typ"/>
</dbReference>
<dbReference type="Proteomes" id="UP000727962">
    <property type="component" value="Unassembled WGS sequence"/>
</dbReference>
<dbReference type="GO" id="GO:0045454">
    <property type="term" value="P:cell redox homeostasis"/>
    <property type="evidence" value="ECO:0007669"/>
    <property type="project" value="TreeGrafter"/>
</dbReference>
<dbReference type="InterPro" id="IPR050924">
    <property type="entry name" value="Peroxiredoxin_BCP/PrxQ"/>
</dbReference>
<evidence type="ECO:0000256" key="8">
    <source>
        <dbReference type="ARBA" id="ARBA00023284"/>
    </source>
</evidence>
<dbReference type="SUPFAM" id="SSF52833">
    <property type="entry name" value="Thioredoxin-like"/>
    <property type="match status" value="1"/>
</dbReference>
<dbReference type="FunFam" id="3.40.30.10:FF:000007">
    <property type="entry name" value="Thioredoxin-dependent thiol peroxidase"/>
    <property type="match status" value="1"/>
</dbReference>
<dbReference type="GO" id="GO:0005737">
    <property type="term" value="C:cytoplasm"/>
    <property type="evidence" value="ECO:0007669"/>
    <property type="project" value="TreeGrafter"/>
</dbReference>
<name>A0A931PVQ6_FIMGI</name>
<keyword evidence="6" id="KW-0560">Oxidoreductase</keyword>
<dbReference type="InterPro" id="IPR036249">
    <property type="entry name" value="Thioredoxin-like_sf"/>
</dbReference>